<dbReference type="GO" id="GO:0004222">
    <property type="term" value="F:metalloendopeptidase activity"/>
    <property type="evidence" value="ECO:0007669"/>
    <property type="project" value="InterPro"/>
</dbReference>
<dbReference type="PROSITE" id="PS00546">
    <property type="entry name" value="CYSTEINE_SWITCH"/>
    <property type="match status" value="1"/>
</dbReference>
<feature type="binding site" evidence="9">
    <location>
        <position position="226"/>
    </location>
    <ligand>
        <name>Ca(2+)</name>
        <dbReference type="ChEBI" id="CHEBI:29108"/>
        <label>3</label>
    </ligand>
</feature>
<feature type="binding site" evidence="9">
    <location>
        <position position="293"/>
    </location>
    <ligand>
        <name>Zn(2+)</name>
        <dbReference type="ChEBI" id="CHEBI:29105"/>
        <label>2</label>
        <note>catalytic</note>
    </ligand>
</feature>
<dbReference type="SUPFAM" id="SSF47090">
    <property type="entry name" value="PGBD-like"/>
    <property type="match status" value="1"/>
</dbReference>
<evidence type="ECO:0000313" key="11">
    <source>
        <dbReference type="EMBL" id="KAK4263270.1"/>
    </source>
</evidence>
<comment type="cofactor">
    <cofactor evidence="9">
        <name>Zn(2+)</name>
        <dbReference type="ChEBI" id="CHEBI:29105"/>
    </cofactor>
    <text evidence="9">Binds 2 Zn(2+) ions per subunit.</text>
</comment>
<keyword evidence="7" id="KW-0482">Metalloprotease</keyword>
<keyword evidence="2" id="KW-0645">Protease</keyword>
<dbReference type="SUPFAM" id="SSF55486">
    <property type="entry name" value="Metalloproteases ('zincins'), catalytic domain"/>
    <property type="match status" value="1"/>
</dbReference>
<protein>
    <recommendedName>
        <fullName evidence="10">Peptidase metallopeptidase domain-containing protein</fullName>
    </recommendedName>
</protein>
<feature type="binding site" evidence="9">
    <location>
        <position position="279"/>
    </location>
    <ligand>
        <name>Zn(2+)</name>
        <dbReference type="ChEBI" id="CHEBI:29105"/>
        <label>2</label>
        <note>catalytic</note>
    </ligand>
</feature>
<evidence type="ECO:0000256" key="1">
    <source>
        <dbReference type="ARBA" id="ARBA00009614"/>
    </source>
</evidence>
<dbReference type="InterPro" id="IPR001818">
    <property type="entry name" value="Pept_M10_metallopeptidase"/>
</dbReference>
<organism evidence="11 12">
    <name type="scientific">Acacia crassicarpa</name>
    <name type="common">northern wattle</name>
    <dbReference type="NCBI Taxonomy" id="499986"/>
    <lineage>
        <taxon>Eukaryota</taxon>
        <taxon>Viridiplantae</taxon>
        <taxon>Streptophyta</taxon>
        <taxon>Embryophyta</taxon>
        <taxon>Tracheophyta</taxon>
        <taxon>Spermatophyta</taxon>
        <taxon>Magnoliopsida</taxon>
        <taxon>eudicotyledons</taxon>
        <taxon>Gunneridae</taxon>
        <taxon>Pentapetalae</taxon>
        <taxon>rosids</taxon>
        <taxon>fabids</taxon>
        <taxon>Fabales</taxon>
        <taxon>Fabaceae</taxon>
        <taxon>Caesalpinioideae</taxon>
        <taxon>mimosoid clade</taxon>
        <taxon>Acacieae</taxon>
        <taxon>Acacia</taxon>
    </lineage>
</organism>
<evidence type="ECO:0000256" key="2">
    <source>
        <dbReference type="ARBA" id="ARBA00022670"/>
    </source>
</evidence>
<dbReference type="Pfam" id="PF01471">
    <property type="entry name" value="PG_binding_1"/>
    <property type="match status" value="1"/>
</dbReference>
<dbReference type="GO" id="GO:0031012">
    <property type="term" value="C:extracellular matrix"/>
    <property type="evidence" value="ECO:0007669"/>
    <property type="project" value="InterPro"/>
</dbReference>
<dbReference type="InterPro" id="IPR036365">
    <property type="entry name" value="PGBD-like_sf"/>
</dbReference>
<dbReference type="AlphaFoldDB" id="A0AAE1K3S2"/>
<keyword evidence="5" id="KW-0378">Hydrolase</keyword>
<dbReference type="Pfam" id="PF00413">
    <property type="entry name" value="Peptidase_M10"/>
    <property type="match status" value="1"/>
</dbReference>
<comment type="similarity">
    <text evidence="1">Belongs to the peptidase M10A family. Matrix metalloproteinases (MMPs) subfamily.</text>
</comment>
<dbReference type="Proteomes" id="UP001293593">
    <property type="component" value="Unassembled WGS sequence"/>
</dbReference>
<comment type="cofactor">
    <cofactor evidence="9">
        <name>Ca(2+)</name>
        <dbReference type="ChEBI" id="CHEBI:29108"/>
    </cofactor>
    <text evidence="9">Can bind about 5 Ca(2+) ions per subunit.</text>
</comment>
<dbReference type="GO" id="GO:0006508">
    <property type="term" value="P:proteolysis"/>
    <property type="evidence" value="ECO:0007669"/>
    <property type="project" value="UniProtKB-KW"/>
</dbReference>
<evidence type="ECO:0000256" key="4">
    <source>
        <dbReference type="ARBA" id="ARBA00022729"/>
    </source>
</evidence>
<keyword evidence="6 9" id="KW-0862">Zinc</keyword>
<dbReference type="GO" id="GO:0030574">
    <property type="term" value="P:collagen catabolic process"/>
    <property type="evidence" value="ECO:0007669"/>
    <property type="project" value="TreeGrafter"/>
</dbReference>
<comment type="caution">
    <text evidence="11">The sequence shown here is derived from an EMBL/GenBank/DDBJ whole genome shotgun (WGS) entry which is preliminary data.</text>
</comment>
<feature type="binding site" evidence="9">
    <location>
        <position position="227"/>
    </location>
    <ligand>
        <name>Ca(2+)</name>
        <dbReference type="ChEBI" id="CHEBI:29108"/>
        <label>3</label>
    </ligand>
</feature>
<gene>
    <name evidence="11" type="ORF">QN277_028706</name>
</gene>
<dbReference type="PANTHER" id="PTHR10201:SF258">
    <property type="entry name" value="MATRIX METALLOPROTEINASE"/>
    <property type="match status" value="1"/>
</dbReference>
<dbReference type="Gene3D" id="3.40.390.10">
    <property type="entry name" value="Collagenase (Catalytic Domain)"/>
    <property type="match status" value="1"/>
</dbReference>
<reference evidence="11" key="1">
    <citation type="submission" date="2023-10" db="EMBL/GenBank/DDBJ databases">
        <title>Chromosome-level genome of the transformable northern wattle, Acacia crassicarpa.</title>
        <authorList>
            <person name="Massaro I."/>
            <person name="Sinha N.R."/>
            <person name="Poethig S."/>
            <person name="Leichty A.R."/>
        </authorList>
    </citation>
    <scope>NUCLEOTIDE SEQUENCE</scope>
    <source>
        <strain evidence="11">Acra3RX</strain>
        <tissue evidence="11">Leaf</tissue>
    </source>
</reference>
<evidence type="ECO:0000256" key="3">
    <source>
        <dbReference type="ARBA" id="ARBA00022723"/>
    </source>
</evidence>
<keyword evidence="8" id="KW-0865">Zymogen</keyword>
<feature type="binding site" evidence="9">
    <location>
        <position position="217"/>
    </location>
    <ligand>
        <name>Ca(2+)</name>
        <dbReference type="ChEBI" id="CHEBI:29108"/>
        <label>2</label>
    </ligand>
</feature>
<sequence>MRVRKAYIVVLILALLIANESSPLLLRPASANLLFLIPLGLEILKLLDFGTISKVLDLLISFLSAHGGRIRTGTVVKGLSTVKRYFDLFGFLESTLSPNFTDEFSDDLESAIKYFQKTFHLNVTGQPDNTTVSLIKRPRCGLPDIINGSSNVLMNHTAATASFTKWWPEGKKELTYAFSPQNETGLLLKDTFADAFRRWSEVTRLNFTETTSFNESDIQIMFLSLDGNLGVVGGAWLDNTTRNWDVVLDSSEKWVWRSDNTTESDEMDMESVVMHQIGHVLGLNHSAVEEAVMYPFISPSNKRKVDFANDDLEKIRKLYSEKSNSSELSPANSPSPDDKVVAGVGHRWGPVSTLWLGIILLF</sequence>
<dbReference type="InterPro" id="IPR002477">
    <property type="entry name" value="Peptidoglycan-bd-like"/>
</dbReference>
<keyword evidence="3 9" id="KW-0479">Metal-binding</keyword>
<feature type="binding site" evidence="9">
    <location>
        <position position="275"/>
    </location>
    <ligand>
        <name>Zn(2+)</name>
        <dbReference type="ChEBI" id="CHEBI:29105"/>
        <label>2</label>
        <note>catalytic</note>
    </ligand>
</feature>
<keyword evidence="4" id="KW-0732">Signal</keyword>
<dbReference type="PRINTS" id="PR00138">
    <property type="entry name" value="MATRIXIN"/>
</dbReference>
<dbReference type="InterPro" id="IPR024079">
    <property type="entry name" value="MetalloPept_cat_dom_sf"/>
</dbReference>
<dbReference type="PANTHER" id="PTHR10201">
    <property type="entry name" value="MATRIX METALLOPROTEINASE"/>
    <property type="match status" value="1"/>
</dbReference>
<feature type="domain" description="Peptidase metallopeptidase" evidence="10">
    <location>
        <begin position="163"/>
        <end position="321"/>
    </location>
</feature>
<evidence type="ECO:0000313" key="12">
    <source>
        <dbReference type="Proteomes" id="UP001293593"/>
    </source>
</evidence>
<accession>A0AAE1K3S2</accession>
<evidence type="ECO:0000256" key="5">
    <source>
        <dbReference type="ARBA" id="ARBA00022801"/>
    </source>
</evidence>
<dbReference type="InterPro" id="IPR006026">
    <property type="entry name" value="Peptidase_Metallo"/>
</dbReference>
<feature type="binding site" description="in inhibited form" evidence="9">
    <location>
        <position position="140"/>
    </location>
    <ligand>
        <name>Zn(2+)</name>
        <dbReference type="ChEBI" id="CHEBI:29105"/>
        <label>2</label>
        <note>catalytic</note>
    </ligand>
</feature>
<dbReference type="InterPro" id="IPR021190">
    <property type="entry name" value="Pept_M10A"/>
</dbReference>
<feature type="binding site" evidence="9">
    <location>
        <position position="245"/>
    </location>
    <ligand>
        <name>Ca(2+)</name>
        <dbReference type="ChEBI" id="CHEBI:29108"/>
        <label>2</label>
    </ligand>
</feature>
<evidence type="ECO:0000256" key="8">
    <source>
        <dbReference type="ARBA" id="ARBA00023145"/>
    </source>
</evidence>
<dbReference type="InterPro" id="IPR021158">
    <property type="entry name" value="Pept_M10A_Zn_BS"/>
</dbReference>
<evidence type="ECO:0000256" key="7">
    <source>
        <dbReference type="ARBA" id="ARBA00023049"/>
    </source>
</evidence>
<dbReference type="GO" id="GO:0030198">
    <property type="term" value="P:extracellular matrix organization"/>
    <property type="evidence" value="ECO:0007669"/>
    <property type="project" value="TreeGrafter"/>
</dbReference>
<dbReference type="SMART" id="SM00235">
    <property type="entry name" value="ZnMc"/>
    <property type="match status" value="1"/>
</dbReference>
<proteinExistence type="inferred from homology"/>
<evidence type="ECO:0000256" key="9">
    <source>
        <dbReference type="PIRSR" id="PIRSR621190-2"/>
    </source>
</evidence>
<evidence type="ECO:0000259" key="10">
    <source>
        <dbReference type="SMART" id="SM00235"/>
    </source>
</evidence>
<name>A0AAE1K3S2_9FABA</name>
<feature type="binding site" evidence="9">
    <location>
        <position position="252"/>
    </location>
    <ligand>
        <name>Ca(2+)</name>
        <dbReference type="ChEBI" id="CHEBI:29108"/>
        <label>1</label>
    </ligand>
</feature>
<feature type="binding site" evidence="9">
    <location>
        <position position="252"/>
    </location>
    <ligand>
        <name>Ca(2+)</name>
        <dbReference type="ChEBI" id="CHEBI:29108"/>
        <label>3</label>
    </ligand>
</feature>
<keyword evidence="9" id="KW-0106">Calcium</keyword>
<dbReference type="GO" id="GO:0008270">
    <property type="term" value="F:zinc ion binding"/>
    <property type="evidence" value="ECO:0007669"/>
    <property type="project" value="InterPro"/>
</dbReference>
<evidence type="ECO:0000256" key="6">
    <source>
        <dbReference type="ARBA" id="ARBA00022833"/>
    </source>
</evidence>
<dbReference type="EMBL" id="JAWXYG010000009">
    <property type="protein sequence ID" value="KAK4263270.1"/>
    <property type="molecule type" value="Genomic_DNA"/>
</dbReference>
<feature type="binding site" evidence="9">
    <location>
        <position position="249"/>
    </location>
    <ligand>
        <name>Ca(2+)</name>
        <dbReference type="ChEBI" id="CHEBI:29108"/>
        <label>3</label>
    </ligand>
</feature>
<feature type="binding site" evidence="9">
    <location>
        <position position="285"/>
    </location>
    <ligand>
        <name>Zn(2+)</name>
        <dbReference type="ChEBI" id="CHEBI:29105"/>
        <label>2</label>
        <note>catalytic</note>
    </ligand>
</feature>
<keyword evidence="12" id="KW-1185">Reference proteome</keyword>